<evidence type="ECO:0000256" key="1">
    <source>
        <dbReference type="ARBA" id="ARBA00023054"/>
    </source>
</evidence>
<feature type="region of interest" description="Disordered" evidence="5">
    <location>
        <begin position="149"/>
        <end position="176"/>
    </location>
</feature>
<feature type="coiled-coil region" evidence="4">
    <location>
        <begin position="780"/>
        <end position="852"/>
    </location>
</feature>
<evidence type="ECO:0000256" key="3">
    <source>
        <dbReference type="PROSITE-ProRule" id="PRU00283"/>
    </source>
</evidence>
<dbReference type="InterPro" id="IPR027640">
    <property type="entry name" value="Kinesin-like_fam"/>
</dbReference>
<evidence type="ECO:0000313" key="7">
    <source>
        <dbReference type="EMBL" id="GMH53789.1"/>
    </source>
</evidence>
<sequence length="873" mass="99155">PPPILQSSFTYGQTGSGKTHSILGNDSDPGFIPRCIDDVFNFVDSNKSTTTFLILVSYLEVYNEEINDLLTPGESGQNLRILTEDPQKGAIIDGLVEQVVSNKKEIQTVLREGEKQRSYGSTKMNNTSSRSHTLFRMVIESRTELALEADDDKLTTSPSQSFTKFGSKSPSAGESKKTSYLNLVDLAGSERQKSTGATGSQLKEGSNINKSLLALGAVISKLGESNRKGGKGGKNVFIPFRDSKLTRILKNSLGGNTLTSILCTVTAAPMHHEETVSTLKFGQLCKTIKNNAKKNEVVDEKTLLKQYRSKISELTHQLAMERGNDNPEVSKAGGGGGRMNRGDSMQGGAKAEAKLREALEHSDELQQKLDKLSDFFMKRSSGSHLGAGGADNRGIRARSRSSSMLSFQTKSLSHDFTDTADGEEPPLDPLVNPSSGKHGEVGGQATFRDMAQLKSAHDDEISQMHAHIEELESLLESETDSNRRLREDVNMKDEYIGDLYRQNEELLEAESEKQEFQENARREIQEYHDLRQVDLDKLQEQISNKKESLDSQEEGVSKRKAKLEEMEVLLSTKLAFLDEKESELQNNMNKLTQNIRIWDAEKGDLNRRENDVLEWSKNFRSKEWQLEEKENNIVDKEAELQKKEKDLKRFETEVTDSNKQLLSDKEQLKHLKETLEKKERTIEADWDDLTKWKKLLKEREIEVEEKERHSKKKEENLQVALKNIDKREETLNHLKVEMNVKNEGLIMRESQIAKDQATIKMLKPALESRSREFDHKQKSLEDEKAKLESMSIACKELKEVNEEKQLEITIKSRHLEEREQAVAEKEKLYKHLDDLKVELKNRELKQQMKEEQWTDTAARANAEQAAVLKQTEE</sequence>
<feature type="compositionally biased region" description="Polar residues" evidence="5">
    <location>
        <begin position="155"/>
        <end position="172"/>
    </location>
</feature>
<dbReference type="InterPro" id="IPR001752">
    <property type="entry name" value="Kinesin_motor_dom"/>
</dbReference>
<proteinExistence type="inferred from homology"/>
<organism evidence="7 8">
    <name type="scientific">Triparma retinervis</name>
    <dbReference type="NCBI Taxonomy" id="2557542"/>
    <lineage>
        <taxon>Eukaryota</taxon>
        <taxon>Sar</taxon>
        <taxon>Stramenopiles</taxon>
        <taxon>Ochrophyta</taxon>
        <taxon>Bolidophyceae</taxon>
        <taxon>Parmales</taxon>
        <taxon>Triparmaceae</taxon>
        <taxon>Triparma</taxon>
    </lineage>
</organism>
<dbReference type="SMART" id="SM00129">
    <property type="entry name" value="KISc"/>
    <property type="match status" value="1"/>
</dbReference>
<accession>A0A9W6ZG35</accession>
<name>A0A9W6ZG35_9STRA</name>
<evidence type="ECO:0000256" key="4">
    <source>
        <dbReference type="SAM" id="Coils"/>
    </source>
</evidence>
<evidence type="ECO:0000256" key="2">
    <source>
        <dbReference type="ARBA" id="ARBA00023175"/>
    </source>
</evidence>
<reference evidence="7" key="1">
    <citation type="submission" date="2022-07" db="EMBL/GenBank/DDBJ databases">
        <title>Genome analysis of Parmales, a sister group of diatoms, reveals the evolutionary specialization of diatoms from phago-mixotrophs to photoautotrophs.</title>
        <authorList>
            <person name="Ban H."/>
            <person name="Sato S."/>
            <person name="Yoshikawa S."/>
            <person name="Kazumasa Y."/>
            <person name="Nakamura Y."/>
            <person name="Ichinomiya M."/>
            <person name="Saitoh K."/>
            <person name="Sato N."/>
            <person name="Blanc-Mathieu R."/>
            <person name="Endo H."/>
            <person name="Kuwata A."/>
            <person name="Ogata H."/>
        </authorList>
    </citation>
    <scope>NUCLEOTIDE SEQUENCE</scope>
</reference>
<dbReference type="SUPFAM" id="SSF52540">
    <property type="entry name" value="P-loop containing nucleoside triphosphate hydrolases"/>
    <property type="match status" value="1"/>
</dbReference>
<dbReference type="GO" id="GO:0003777">
    <property type="term" value="F:microtubule motor activity"/>
    <property type="evidence" value="ECO:0007669"/>
    <property type="project" value="InterPro"/>
</dbReference>
<keyword evidence="1 4" id="KW-0175">Coiled coil</keyword>
<comment type="similarity">
    <text evidence="3">Belongs to the TRAFAC class myosin-kinesin ATPase superfamily. Kinesin family.</text>
</comment>
<dbReference type="Gene3D" id="3.40.850.10">
    <property type="entry name" value="Kinesin motor domain"/>
    <property type="match status" value="1"/>
</dbReference>
<gene>
    <name evidence="7" type="ORF">TrRE_jg7718</name>
</gene>
<dbReference type="AlphaFoldDB" id="A0A9W6ZG35"/>
<keyword evidence="3" id="KW-0547">Nucleotide-binding</keyword>
<feature type="non-terminal residue" evidence="7">
    <location>
        <position position="873"/>
    </location>
</feature>
<dbReference type="InterPro" id="IPR036961">
    <property type="entry name" value="Kinesin_motor_dom_sf"/>
</dbReference>
<evidence type="ECO:0000259" key="6">
    <source>
        <dbReference type="PROSITE" id="PS50067"/>
    </source>
</evidence>
<feature type="coiled-coil region" evidence="4">
    <location>
        <begin position="468"/>
        <end position="737"/>
    </location>
</feature>
<dbReference type="GO" id="GO:0005524">
    <property type="term" value="F:ATP binding"/>
    <property type="evidence" value="ECO:0007669"/>
    <property type="project" value="UniProtKB-UniRule"/>
</dbReference>
<dbReference type="PRINTS" id="PR00380">
    <property type="entry name" value="KINESINHEAVY"/>
</dbReference>
<dbReference type="GO" id="GO:0008017">
    <property type="term" value="F:microtubule binding"/>
    <property type="evidence" value="ECO:0007669"/>
    <property type="project" value="InterPro"/>
</dbReference>
<evidence type="ECO:0000256" key="5">
    <source>
        <dbReference type="SAM" id="MobiDB-lite"/>
    </source>
</evidence>
<dbReference type="Proteomes" id="UP001165082">
    <property type="component" value="Unassembled WGS sequence"/>
</dbReference>
<keyword evidence="8" id="KW-1185">Reference proteome</keyword>
<protein>
    <recommendedName>
        <fullName evidence="6">Kinesin motor domain-containing protein</fullName>
    </recommendedName>
</protein>
<feature type="region of interest" description="Disordered" evidence="5">
    <location>
        <begin position="318"/>
        <end position="353"/>
    </location>
</feature>
<feature type="domain" description="Kinesin motor" evidence="6">
    <location>
        <begin position="1"/>
        <end position="288"/>
    </location>
</feature>
<dbReference type="PANTHER" id="PTHR47968:SF75">
    <property type="entry name" value="CENTROMERE-ASSOCIATED PROTEIN E"/>
    <property type="match status" value="1"/>
</dbReference>
<feature type="region of interest" description="Disordered" evidence="5">
    <location>
        <begin position="381"/>
        <end position="408"/>
    </location>
</feature>
<evidence type="ECO:0000313" key="8">
    <source>
        <dbReference type="Proteomes" id="UP001165082"/>
    </source>
</evidence>
<dbReference type="InterPro" id="IPR027417">
    <property type="entry name" value="P-loop_NTPase"/>
</dbReference>
<keyword evidence="2 3" id="KW-0505">Motor protein</keyword>
<keyword evidence="3" id="KW-0067">ATP-binding</keyword>
<dbReference type="PANTHER" id="PTHR47968">
    <property type="entry name" value="CENTROMERE PROTEIN E"/>
    <property type="match status" value="1"/>
</dbReference>
<comment type="caution">
    <text evidence="7">The sequence shown here is derived from an EMBL/GenBank/DDBJ whole genome shotgun (WGS) entry which is preliminary data.</text>
</comment>
<dbReference type="OrthoDB" id="3176171at2759"/>
<dbReference type="EMBL" id="BRXZ01004688">
    <property type="protein sequence ID" value="GMH53789.1"/>
    <property type="molecule type" value="Genomic_DNA"/>
</dbReference>
<dbReference type="GO" id="GO:0007018">
    <property type="term" value="P:microtubule-based movement"/>
    <property type="evidence" value="ECO:0007669"/>
    <property type="project" value="InterPro"/>
</dbReference>
<dbReference type="PROSITE" id="PS50067">
    <property type="entry name" value="KINESIN_MOTOR_2"/>
    <property type="match status" value="1"/>
</dbReference>
<feature type="non-terminal residue" evidence="7">
    <location>
        <position position="1"/>
    </location>
</feature>
<dbReference type="Pfam" id="PF00225">
    <property type="entry name" value="Kinesin"/>
    <property type="match status" value="1"/>
</dbReference>
<feature type="binding site" evidence="3">
    <location>
        <begin position="12"/>
        <end position="19"/>
    </location>
    <ligand>
        <name>ATP</name>
        <dbReference type="ChEBI" id="CHEBI:30616"/>
    </ligand>
</feature>